<dbReference type="KEGG" id="tcd:AAIA72_11490"/>
<reference evidence="1" key="1">
    <citation type="submission" date="2024-05" db="EMBL/GenBank/DDBJ databases">
        <title>Genome sequencing of novel strain.</title>
        <authorList>
            <person name="Ganbat D."/>
            <person name="Ganbat S."/>
            <person name="Lee S.-J."/>
        </authorList>
    </citation>
    <scope>NUCLEOTIDE SEQUENCE</scope>
    <source>
        <strain evidence="1">SMD15-11</strain>
    </source>
</reference>
<dbReference type="AlphaFoldDB" id="A0AB39UT16"/>
<dbReference type="RefSeq" id="WP_369600462.1">
    <property type="nucleotide sequence ID" value="NZ_CP154858.1"/>
</dbReference>
<organism evidence="1">
    <name type="scientific">Thermohahella caldifontis</name>
    <dbReference type="NCBI Taxonomy" id="3142973"/>
    <lineage>
        <taxon>Bacteria</taxon>
        <taxon>Pseudomonadati</taxon>
        <taxon>Pseudomonadota</taxon>
        <taxon>Gammaproteobacteria</taxon>
        <taxon>Oceanospirillales</taxon>
        <taxon>Hahellaceae</taxon>
        <taxon>Thermohahella</taxon>
    </lineage>
</organism>
<sequence length="222" mass="24831">MGEFERHLRDAIRINRARAAWYARVAGWQARLLSWWLIASEYLCLPLARYFDRRALPFNRRGIGVVQRDFVPMDVPDQTTPPPAVRPLTGAVRRSALRRLTTYRKRARHALTQARFDAVADLTRQMLRDIGQIEADAGTSLAMTRHLLESIGLCSHNAVMYIAQDDSVQNLCHRLVAIQLALVGNGPWMDSLGSRCQSRGAGILLNDVPAIPFPPCDTSAGS</sequence>
<dbReference type="EMBL" id="CP154858">
    <property type="protein sequence ID" value="XDT71426.1"/>
    <property type="molecule type" value="Genomic_DNA"/>
</dbReference>
<gene>
    <name evidence="1" type="ORF">AAIA72_11490</name>
</gene>
<accession>A0AB39UT16</accession>
<protein>
    <submittedName>
        <fullName evidence="1">Uncharacterized protein</fullName>
    </submittedName>
</protein>
<evidence type="ECO:0000313" key="1">
    <source>
        <dbReference type="EMBL" id="XDT71426.1"/>
    </source>
</evidence>
<proteinExistence type="predicted"/>
<name>A0AB39UT16_9GAMM</name>